<evidence type="ECO:0000313" key="3">
    <source>
        <dbReference type="Proteomes" id="UP000199036"/>
    </source>
</evidence>
<keyword evidence="3" id="KW-1185">Reference proteome</keyword>
<reference evidence="3" key="1">
    <citation type="submission" date="2016-10" db="EMBL/GenBank/DDBJ databases">
        <authorList>
            <person name="Varghese N."/>
            <person name="Submissions S."/>
        </authorList>
    </citation>
    <scope>NUCLEOTIDE SEQUENCE [LARGE SCALE GENOMIC DNA]</scope>
    <source>
        <strain evidence="3">DS-12</strain>
    </source>
</reference>
<name>A0A1I4X4G8_9FLAO</name>
<dbReference type="RefSeq" id="WP_091518380.1">
    <property type="nucleotide sequence ID" value="NZ_FOVI01000002.1"/>
</dbReference>
<keyword evidence="1" id="KW-0732">Signal</keyword>
<protein>
    <submittedName>
        <fullName evidence="2">Gliding motility-associated C-terminal domain-containing protein</fullName>
    </submittedName>
</protein>
<evidence type="ECO:0000313" key="2">
    <source>
        <dbReference type="EMBL" id="SFN20552.1"/>
    </source>
</evidence>
<dbReference type="EMBL" id="FOVI01000002">
    <property type="protein sequence ID" value="SFN20552.1"/>
    <property type="molecule type" value="Genomic_DNA"/>
</dbReference>
<dbReference type="Proteomes" id="UP000199036">
    <property type="component" value="Unassembled WGS sequence"/>
</dbReference>
<sequence length="632" mass="73019">MFKKILFFLLLANVSMYAQKTQPDYECFNIDISEIDVDTRFLRDEDDPDFYIVCKNKKIGVTPNFQTQYLRRTDVYQVEPLAHNPYPTDPTINGGTELSHPTWDFYDCRTDCPIQLPFKFCYFNQVYEHIFVWSNGAVTFTPNGNCSPSTYHSFMDEVFTGPLPNGLVNNNFLNSIFGSYQHTHFSKANYPTGSVNYQVYGTAPCRKFVISFHNMPAAGLFPTNCPPPVPLQSHQIVLHELTNVIDVNIIQHDNCPSNDPIESSAVIGIINITNTQGYSPPNRNVGSWAATNESWRFAPAGECMYDTQWTVTDIDGTVVHTELDDCEGELDIIVDEYKEVTATLIVNTCVDTYTESYKIRLRPAIEIDQVDLQPIVCDKNQNTYDLNLLTRAIKDGQSASQAEINKLRFYYYETEFDADNKENEIKNIREYPIKEIENPLYIRIEYSGLEECPEIIEAMIIKAPVEVLPKTDVYICTEYKLPVLTNDEFYLKMERLDEDANFVVETMTNVNENQVITKHGYYRVYVKKTNKYACEDVKSYLLMVENCSYPKGITPNGDGDNDYLDLTYNNVQELKVYNRYGKLVYEHGKGYKRQWMGQDSSGKILPSGTYFLYIKTRNYEYQDWIQLMYEVK</sequence>
<organism evidence="2 3">
    <name type="scientific">Paenimyroides ummariense</name>
    <dbReference type="NCBI Taxonomy" id="913024"/>
    <lineage>
        <taxon>Bacteria</taxon>
        <taxon>Pseudomonadati</taxon>
        <taxon>Bacteroidota</taxon>
        <taxon>Flavobacteriia</taxon>
        <taxon>Flavobacteriales</taxon>
        <taxon>Flavobacteriaceae</taxon>
        <taxon>Paenimyroides</taxon>
    </lineage>
</organism>
<feature type="chain" id="PRO_5011595653" evidence="1">
    <location>
        <begin position="21"/>
        <end position="632"/>
    </location>
</feature>
<dbReference type="InterPro" id="IPR026341">
    <property type="entry name" value="T9SS_type_B"/>
</dbReference>
<proteinExistence type="predicted"/>
<gene>
    <name evidence="2" type="ORF">SAMN05421741_102100</name>
</gene>
<dbReference type="NCBIfam" id="TIGR04131">
    <property type="entry name" value="Bac_Flav_CTERM"/>
    <property type="match status" value="1"/>
</dbReference>
<dbReference type="STRING" id="913024.SAMN05421741_102100"/>
<dbReference type="Pfam" id="PF13585">
    <property type="entry name" value="CHU_C"/>
    <property type="match status" value="1"/>
</dbReference>
<feature type="signal peptide" evidence="1">
    <location>
        <begin position="1"/>
        <end position="20"/>
    </location>
</feature>
<dbReference type="OrthoDB" id="608579at2"/>
<accession>A0A1I4X4G8</accession>
<evidence type="ECO:0000256" key="1">
    <source>
        <dbReference type="SAM" id="SignalP"/>
    </source>
</evidence>
<dbReference type="AlphaFoldDB" id="A0A1I4X4G8"/>